<evidence type="ECO:0000313" key="2">
    <source>
        <dbReference type="Proteomes" id="UP001265550"/>
    </source>
</evidence>
<reference evidence="1 2" key="1">
    <citation type="submission" date="2023-07" db="EMBL/GenBank/DDBJ databases">
        <title>Sorghum-associated microbial communities from plants grown in Nebraska, USA.</title>
        <authorList>
            <person name="Schachtman D."/>
        </authorList>
    </citation>
    <scope>NUCLEOTIDE SEQUENCE [LARGE SCALE GENOMIC DNA]</scope>
    <source>
        <strain evidence="1 2">BE240</strain>
    </source>
</reference>
<gene>
    <name evidence="1" type="ORF">J2X09_004415</name>
</gene>
<dbReference type="Proteomes" id="UP001265550">
    <property type="component" value="Unassembled WGS sequence"/>
</dbReference>
<accession>A0ABU1VHL7</accession>
<dbReference type="EMBL" id="JAVDWE010000015">
    <property type="protein sequence ID" value="MDR7096658.1"/>
    <property type="molecule type" value="Genomic_DNA"/>
</dbReference>
<proteinExistence type="predicted"/>
<evidence type="ECO:0000313" key="1">
    <source>
        <dbReference type="EMBL" id="MDR7096658.1"/>
    </source>
</evidence>
<organism evidence="1 2">
    <name type="scientific">Hydrogenophaga laconesensis</name>
    <dbReference type="NCBI Taxonomy" id="1805971"/>
    <lineage>
        <taxon>Bacteria</taxon>
        <taxon>Pseudomonadati</taxon>
        <taxon>Pseudomonadota</taxon>
        <taxon>Betaproteobacteria</taxon>
        <taxon>Burkholderiales</taxon>
        <taxon>Comamonadaceae</taxon>
        <taxon>Hydrogenophaga</taxon>
    </lineage>
</organism>
<sequence>MQRYCAWIGWSLKAIPYCNTTTPLTHARPGLTDRDVNGRSRAGYC</sequence>
<name>A0ABU1VHL7_9BURK</name>
<comment type="caution">
    <text evidence="1">The sequence shown here is derived from an EMBL/GenBank/DDBJ whole genome shotgun (WGS) entry which is preliminary data.</text>
</comment>
<keyword evidence="2" id="KW-1185">Reference proteome</keyword>
<protein>
    <submittedName>
        <fullName evidence="1">Uncharacterized protein</fullName>
    </submittedName>
</protein>